<evidence type="ECO:0000256" key="3">
    <source>
        <dbReference type="ARBA" id="ARBA00009548"/>
    </source>
</evidence>
<dbReference type="SMART" id="SM01178">
    <property type="entry name" value="DUF4217"/>
    <property type="match status" value="1"/>
</dbReference>
<keyword evidence="18" id="KW-0539">Nucleus</keyword>
<keyword evidence="13 19" id="KW-0067">ATP-binding</keyword>
<name>U4L461_PYROM</name>
<keyword evidence="15 19" id="KW-0694">RNA-binding</keyword>
<evidence type="ECO:0000256" key="13">
    <source>
        <dbReference type="ARBA" id="ARBA00022840"/>
    </source>
</evidence>
<dbReference type="STRING" id="1076935.U4L461"/>
<evidence type="ECO:0000256" key="11">
    <source>
        <dbReference type="ARBA" id="ARBA00022806"/>
    </source>
</evidence>
<feature type="domain" description="Helicase C-terminal" evidence="22">
    <location>
        <begin position="1011"/>
        <end position="1166"/>
    </location>
</feature>
<dbReference type="GO" id="GO:0006397">
    <property type="term" value="P:mRNA processing"/>
    <property type="evidence" value="ECO:0007669"/>
    <property type="project" value="UniProtKB-KW"/>
</dbReference>
<dbReference type="EC" id="3.6.4.13" evidence="19"/>
<proteinExistence type="inferred from homology"/>
<dbReference type="OrthoDB" id="5344480at2759"/>
<dbReference type="GO" id="GO:0035145">
    <property type="term" value="C:exon-exon junction complex"/>
    <property type="evidence" value="ECO:0007669"/>
    <property type="project" value="InterPro"/>
</dbReference>
<dbReference type="GO" id="GO:0008380">
    <property type="term" value="P:RNA splicing"/>
    <property type="evidence" value="ECO:0007669"/>
    <property type="project" value="UniProtKB-KW"/>
</dbReference>
<evidence type="ECO:0000313" key="24">
    <source>
        <dbReference type="Proteomes" id="UP000018144"/>
    </source>
</evidence>
<keyword evidence="14" id="KW-0810">Translation regulation</keyword>
<dbReference type="InterPro" id="IPR014001">
    <property type="entry name" value="Helicase_ATP-bd"/>
</dbReference>
<dbReference type="CDD" id="cd18787">
    <property type="entry name" value="SF2_C_DEAD"/>
    <property type="match status" value="1"/>
</dbReference>
<feature type="compositionally biased region" description="Low complexity" evidence="20">
    <location>
        <begin position="167"/>
        <end position="176"/>
    </location>
</feature>
<evidence type="ECO:0000256" key="17">
    <source>
        <dbReference type="ARBA" id="ARBA00023187"/>
    </source>
</evidence>
<dbReference type="GO" id="GO:0003729">
    <property type="term" value="F:mRNA binding"/>
    <property type="evidence" value="ECO:0007669"/>
    <property type="project" value="InterPro"/>
</dbReference>
<evidence type="ECO:0000256" key="20">
    <source>
        <dbReference type="SAM" id="MobiDB-lite"/>
    </source>
</evidence>
<dbReference type="Gene3D" id="3.40.50.300">
    <property type="entry name" value="P-loop containing nucleotide triphosphate hydrolases"/>
    <property type="match status" value="2"/>
</dbReference>
<feature type="compositionally biased region" description="Low complexity" evidence="20">
    <location>
        <begin position="139"/>
        <end position="150"/>
    </location>
</feature>
<keyword evidence="10 19" id="KW-0378">Hydrolase</keyword>
<dbReference type="SMART" id="SM01044">
    <property type="entry name" value="Btz"/>
    <property type="match status" value="1"/>
</dbReference>
<dbReference type="GO" id="GO:0000184">
    <property type="term" value="P:nuclear-transcribed mRNA catabolic process, nonsense-mediated decay"/>
    <property type="evidence" value="ECO:0007669"/>
    <property type="project" value="UniProtKB-KW"/>
</dbReference>
<dbReference type="InterPro" id="IPR011545">
    <property type="entry name" value="DEAD/DEAH_box_helicase_dom"/>
</dbReference>
<evidence type="ECO:0000256" key="4">
    <source>
        <dbReference type="ARBA" id="ARBA00022448"/>
    </source>
</evidence>
<comment type="similarity">
    <text evidence="3">Belongs to the CASC3 family.</text>
</comment>
<evidence type="ECO:0000256" key="5">
    <source>
        <dbReference type="ARBA" id="ARBA00022490"/>
    </source>
</evidence>
<dbReference type="Pfam" id="PF09405">
    <property type="entry name" value="Btz"/>
    <property type="match status" value="1"/>
</dbReference>
<evidence type="ECO:0000256" key="18">
    <source>
        <dbReference type="ARBA" id="ARBA00023242"/>
    </source>
</evidence>
<organism evidence="23 24">
    <name type="scientific">Pyronema omphalodes (strain CBS 100304)</name>
    <name type="common">Pyronema confluens</name>
    <dbReference type="NCBI Taxonomy" id="1076935"/>
    <lineage>
        <taxon>Eukaryota</taxon>
        <taxon>Fungi</taxon>
        <taxon>Dikarya</taxon>
        <taxon>Ascomycota</taxon>
        <taxon>Pezizomycotina</taxon>
        <taxon>Pezizomycetes</taxon>
        <taxon>Pezizales</taxon>
        <taxon>Pyronemataceae</taxon>
        <taxon>Pyronema</taxon>
    </lineage>
</organism>
<gene>
    <name evidence="23" type="ORF">PCON_06660</name>
</gene>
<dbReference type="Pfam" id="PF00270">
    <property type="entry name" value="DEAD"/>
    <property type="match status" value="1"/>
</dbReference>
<dbReference type="GO" id="GO:0016787">
    <property type="term" value="F:hydrolase activity"/>
    <property type="evidence" value="ECO:0007669"/>
    <property type="project" value="UniProtKB-KW"/>
</dbReference>
<dbReference type="PANTHER" id="PTHR24031">
    <property type="entry name" value="RNA HELICASE"/>
    <property type="match status" value="1"/>
</dbReference>
<keyword evidence="12" id="KW-0509">mRNA transport</keyword>
<dbReference type="InterPro" id="IPR001650">
    <property type="entry name" value="Helicase_C-like"/>
</dbReference>
<evidence type="ECO:0000256" key="14">
    <source>
        <dbReference type="ARBA" id="ARBA00022845"/>
    </source>
</evidence>
<feature type="compositionally biased region" description="Basic residues" evidence="20">
    <location>
        <begin position="21"/>
        <end position="35"/>
    </location>
</feature>
<feature type="domain" description="Helicase ATP-binding" evidence="21">
    <location>
        <begin position="806"/>
        <end position="1050"/>
    </location>
</feature>
<dbReference type="SUPFAM" id="SSF52540">
    <property type="entry name" value="P-loop containing nucleoside triphosphate hydrolases"/>
    <property type="match status" value="1"/>
</dbReference>
<evidence type="ECO:0000259" key="21">
    <source>
        <dbReference type="PROSITE" id="PS51192"/>
    </source>
</evidence>
<feature type="compositionally biased region" description="Basic and acidic residues" evidence="20">
    <location>
        <begin position="177"/>
        <end position="195"/>
    </location>
</feature>
<sequence>MSPSAQTTTTPATTQPAATKAPRRKASHFPRRRAGHKLEDEENESLISDETFTDDSGISEDEDVFSEDETDEEYEDASDGEGRKEAEERGQAQNGKQGQAAGNSAKEGSATPSSDNTRKGSSANGRMVDLEVRAQPPVAAELEGTEAGEASDGNGGWGEGPEVNVVAALAATAAETTQDKKRREHEEYRKRRQEDPSFVPNRGRFFMHDHRDGTGSNGFRPFGPGGRGRGGRFGNDFQSHQQQPPPPELAAEWPHDMHEQIEQSSPVPTNRQVTALPRQQPPVRGQGLNNNFAAGRQRAPDQPRTFGRTMQIGTVQIQVNLPGMKAPITFSEVPCKVYTRLPFHRPPLRRDKPVRIALPDAPVRYIYPNVQRSFIFIPRAMRPGGSGYIRGTGGRGRGGYHVGGRSFYGGGSTIYSPSIGMSRRSSIVHDRHETPQLQHQPMQAHQAVFVEEQQTKAITHGEEEANKPIVRLPSTTPSVTHPPPPAQFQQPIQAPTPRAVPQQPPPSYTPTVVPVPYRESRGTPKIPMFQPRPQQKVNVAEIDSPAVGHFPNNYNGGVYTEHVPVGTPVMGNGYTHGRRPSYPSQTSGTPLSNIPEAIHARPFQPNPYMVQQQYYNPYAQPAHGHPAPSQYPMAHPQMQPVYHAPPPPYVPGPSPVPAGAPVHYGQPMQPHHVPQQAPAAPGPTTIAQESNGMVYYSTWDPNAAYYQYPQANYGETPGMSMTPVPDGQGQNVGGTMYYYPPPQPLGPTGTVQKKVEAPTTIVTDDATKAALSVATTFAELNLSEPLQKSLNGQDATILAPIQRQAIPALLTGQDVVAVSDSGRDAMLSFLVPAVAILEKHKFSSRHGTGALVIVPSRETAIEMSKIASELLEGTTHSSGMIMDGANKSTEAEKLERGINLLIATPDRLLAHIKETIGFTFKNTKALCIYDAGAFATLGLEKTLRDILPRLSKKQRLTMVLGTSQSDELNSIAQLACRASALKECTEVSAAIEESKEPQGYVTVDADKRFLLLNSFLKKFQQKKIIVVMSSTASVQYHAEALNRLNTPVSEVHGGQNAKIRAATFARFVKETEGTLIITDEATRSLEMPTVDWVIQYDPPRSIKDFIQRRGAFKGRAVLFVQPSEIAFVEELKKTGIVTEEFDFPKKALINVQKQLEKLVKTVYELHCTAKDGFRSFLQEYNLHPDSQIFDATTLDVTKVAKTFGFDMPPRVDVRTVVEEKVDKAARPYGPAKASEGVRRKA</sequence>
<feature type="compositionally biased region" description="Basic and acidic residues" evidence="20">
    <location>
        <begin position="80"/>
        <end position="90"/>
    </location>
</feature>
<keyword evidence="6" id="KW-0690">Ribosome biogenesis</keyword>
<comment type="domain">
    <text evidence="19">The Q motif is unique to and characteristic of the DEAD box family of RNA helicases and controls ATP binding and hydrolysis.</text>
</comment>
<keyword evidence="8" id="KW-0507">mRNA processing</keyword>
<evidence type="ECO:0000313" key="23">
    <source>
        <dbReference type="EMBL" id="CCX07073.1"/>
    </source>
</evidence>
<dbReference type="PROSITE" id="PS51192">
    <property type="entry name" value="HELICASE_ATP_BIND_1"/>
    <property type="match status" value="1"/>
</dbReference>
<feature type="compositionally biased region" description="Polar residues" evidence="20">
    <location>
        <begin position="110"/>
        <end position="124"/>
    </location>
</feature>
<comment type="catalytic activity">
    <reaction evidence="19">
        <text>ATP + H2O = ADP + phosphate + H(+)</text>
        <dbReference type="Rhea" id="RHEA:13065"/>
        <dbReference type="ChEBI" id="CHEBI:15377"/>
        <dbReference type="ChEBI" id="CHEBI:15378"/>
        <dbReference type="ChEBI" id="CHEBI:30616"/>
        <dbReference type="ChEBI" id="CHEBI:43474"/>
        <dbReference type="ChEBI" id="CHEBI:456216"/>
        <dbReference type="EC" id="3.6.4.13"/>
    </reaction>
</comment>
<evidence type="ECO:0000256" key="8">
    <source>
        <dbReference type="ARBA" id="ARBA00022664"/>
    </source>
</evidence>
<feature type="region of interest" description="Disordered" evidence="20">
    <location>
        <begin position="495"/>
        <end position="516"/>
    </location>
</feature>
<dbReference type="GO" id="GO:0006364">
    <property type="term" value="P:rRNA processing"/>
    <property type="evidence" value="ECO:0007669"/>
    <property type="project" value="UniProtKB-KW"/>
</dbReference>
<evidence type="ECO:0000256" key="15">
    <source>
        <dbReference type="ARBA" id="ARBA00022884"/>
    </source>
</evidence>
<dbReference type="Pfam" id="PF13959">
    <property type="entry name" value="CTE_SPB4"/>
    <property type="match status" value="1"/>
</dbReference>
<dbReference type="eggNOG" id="KOG0342">
    <property type="taxonomic scope" value="Eukaryota"/>
</dbReference>
<dbReference type="AlphaFoldDB" id="U4L461"/>
<comment type="subcellular location">
    <subcellularLocation>
        <location evidence="1">Cytoplasm</location>
    </subcellularLocation>
    <subcellularLocation>
        <location evidence="2">Nucleus</location>
        <location evidence="2">Nucleolus</location>
    </subcellularLocation>
</comment>
<keyword evidence="11 19" id="KW-0347">Helicase</keyword>
<keyword evidence="24" id="KW-1185">Reference proteome</keyword>
<dbReference type="SMART" id="SM00490">
    <property type="entry name" value="HELICc"/>
    <property type="match status" value="1"/>
</dbReference>
<protein>
    <recommendedName>
        <fullName evidence="19">ATP-dependent RNA helicase</fullName>
        <ecNumber evidence="19">3.6.4.13</ecNumber>
    </recommendedName>
</protein>
<evidence type="ECO:0000256" key="19">
    <source>
        <dbReference type="RuleBase" id="RU365068"/>
    </source>
</evidence>
<evidence type="ECO:0000259" key="22">
    <source>
        <dbReference type="PROSITE" id="PS51194"/>
    </source>
</evidence>
<reference evidence="23 24" key="1">
    <citation type="journal article" date="2013" name="PLoS Genet.">
        <title>The genome and development-dependent transcriptomes of Pyronema confluens: a window into fungal evolution.</title>
        <authorList>
            <person name="Traeger S."/>
            <person name="Altegoer F."/>
            <person name="Freitag M."/>
            <person name="Gabaldon T."/>
            <person name="Kempken F."/>
            <person name="Kumar A."/>
            <person name="Marcet-Houben M."/>
            <person name="Poggeler S."/>
            <person name="Stajich J.E."/>
            <person name="Nowrousian M."/>
        </authorList>
    </citation>
    <scope>NUCLEOTIDE SEQUENCE [LARGE SCALE GENOMIC DNA]</scope>
    <source>
        <strain evidence="24">CBS 100304</strain>
        <tissue evidence="23">Vegetative mycelium</tissue>
    </source>
</reference>
<evidence type="ECO:0000256" key="7">
    <source>
        <dbReference type="ARBA" id="ARBA00022552"/>
    </source>
</evidence>
<dbReference type="GO" id="GO:0005730">
    <property type="term" value="C:nucleolus"/>
    <property type="evidence" value="ECO:0007669"/>
    <property type="project" value="UniProtKB-SubCell"/>
</dbReference>
<dbReference type="GO" id="GO:0006417">
    <property type="term" value="P:regulation of translation"/>
    <property type="evidence" value="ECO:0007669"/>
    <property type="project" value="UniProtKB-KW"/>
</dbReference>
<feature type="region of interest" description="Disordered" evidence="20">
    <location>
        <begin position="1"/>
        <end position="247"/>
    </location>
</feature>
<comment type="function">
    <text evidence="19">RNA helicase.</text>
</comment>
<dbReference type="Pfam" id="PF00271">
    <property type="entry name" value="Helicase_C"/>
    <property type="match status" value="1"/>
</dbReference>
<feature type="compositionally biased region" description="Gly residues" evidence="20">
    <location>
        <begin position="223"/>
        <end position="233"/>
    </location>
</feature>
<evidence type="ECO:0000256" key="1">
    <source>
        <dbReference type="ARBA" id="ARBA00004496"/>
    </source>
</evidence>
<keyword evidence="16" id="KW-0866">Nonsense-mediated mRNA decay</keyword>
<feature type="compositionally biased region" description="Low complexity" evidence="20">
    <location>
        <begin position="91"/>
        <end position="106"/>
    </location>
</feature>
<dbReference type="GO" id="GO:0005737">
    <property type="term" value="C:cytoplasm"/>
    <property type="evidence" value="ECO:0007669"/>
    <property type="project" value="UniProtKB-SubCell"/>
</dbReference>
<dbReference type="InterPro" id="IPR027417">
    <property type="entry name" value="P-loop_NTPase"/>
</dbReference>
<keyword evidence="9 19" id="KW-0547">Nucleotide-binding</keyword>
<keyword evidence="7" id="KW-0698">rRNA processing</keyword>
<accession>U4L461</accession>
<evidence type="ECO:0000256" key="12">
    <source>
        <dbReference type="ARBA" id="ARBA00022816"/>
    </source>
</evidence>
<keyword evidence="5" id="KW-0963">Cytoplasm</keyword>
<dbReference type="InterPro" id="IPR025313">
    <property type="entry name" value="SPB4-like_CTE"/>
</dbReference>
<feature type="compositionally biased region" description="Acidic residues" evidence="20">
    <location>
        <begin position="51"/>
        <end position="79"/>
    </location>
</feature>
<dbReference type="SMART" id="SM00487">
    <property type="entry name" value="DEXDc"/>
    <property type="match status" value="1"/>
</dbReference>
<dbReference type="Proteomes" id="UP000018144">
    <property type="component" value="Unassembled WGS sequence"/>
</dbReference>
<evidence type="ECO:0000256" key="2">
    <source>
        <dbReference type="ARBA" id="ARBA00004604"/>
    </source>
</evidence>
<dbReference type="EMBL" id="HF935332">
    <property type="protein sequence ID" value="CCX07073.1"/>
    <property type="molecule type" value="Genomic_DNA"/>
</dbReference>
<evidence type="ECO:0000256" key="10">
    <source>
        <dbReference type="ARBA" id="ARBA00022801"/>
    </source>
</evidence>
<keyword evidence="4" id="KW-0813">Transport</keyword>
<dbReference type="InterPro" id="IPR018545">
    <property type="entry name" value="Btz_dom"/>
</dbReference>
<keyword evidence="17" id="KW-0508">mRNA splicing</keyword>
<comment type="similarity">
    <text evidence="19">Belongs to the DEAD box helicase family.</text>
</comment>
<feature type="compositionally biased region" description="Low complexity" evidence="20">
    <location>
        <begin position="1"/>
        <end position="19"/>
    </location>
</feature>
<evidence type="ECO:0000256" key="9">
    <source>
        <dbReference type="ARBA" id="ARBA00022741"/>
    </source>
</evidence>
<feature type="region of interest" description="Disordered" evidence="20">
    <location>
        <begin position="279"/>
        <end position="305"/>
    </location>
</feature>
<dbReference type="GO" id="GO:0003724">
    <property type="term" value="F:RNA helicase activity"/>
    <property type="evidence" value="ECO:0007669"/>
    <property type="project" value="UniProtKB-EC"/>
</dbReference>
<dbReference type="GO" id="GO:0051028">
    <property type="term" value="P:mRNA transport"/>
    <property type="evidence" value="ECO:0007669"/>
    <property type="project" value="UniProtKB-KW"/>
</dbReference>
<evidence type="ECO:0000256" key="6">
    <source>
        <dbReference type="ARBA" id="ARBA00022517"/>
    </source>
</evidence>
<dbReference type="GO" id="GO:0005524">
    <property type="term" value="F:ATP binding"/>
    <property type="evidence" value="ECO:0007669"/>
    <property type="project" value="UniProtKB-UniRule"/>
</dbReference>
<evidence type="ECO:0000256" key="16">
    <source>
        <dbReference type="ARBA" id="ARBA00023161"/>
    </source>
</evidence>
<dbReference type="PROSITE" id="PS51194">
    <property type="entry name" value="HELICASE_CTER"/>
    <property type="match status" value="1"/>
</dbReference>